<evidence type="ECO:0000313" key="1">
    <source>
        <dbReference type="EMBL" id="DAD85728.1"/>
    </source>
</evidence>
<name>A0A8S5MUC1_9CAUD</name>
<dbReference type="EMBL" id="BK014986">
    <property type="protein sequence ID" value="DAD85728.1"/>
    <property type="molecule type" value="Genomic_DNA"/>
</dbReference>
<reference evidence="1" key="1">
    <citation type="journal article" date="2021" name="Proc. Natl. Acad. Sci. U.S.A.">
        <title>A Catalog of Tens of Thousands of Viruses from Human Metagenomes Reveals Hidden Associations with Chronic Diseases.</title>
        <authorList>
            <person name="Tisza M.J."/>
            <person name="Buck C.B."/>
        </authorList>
    </citation>
    <scope>NUCLEOTIDE SEQUENCE</scope>
    <source>
        <strain evidence="1">CtP6113</strain>
    </source>
</reference>
<organism evidence="1">
    <name type="scientific">Siphoviridae sp. ctP6113</name>
    <dbReference type="NCBI Taxonomy" id="2826318"/>
    <lineage>
        <taxon>Viruses</taxon>
        <taxon>Duplodnaviria</taxon>
        <taxon>Heunggongvirae</taxon>
        <taxon>Uroviricota</taxon>
        <taxon>Caudoviricetes</taxon>
    </lineage>
</organism>
<protein>
    <submittedName>
        <fullName evidence="1">Uncharacterized protein</fullName>
    </submittedName>
</protein>
<sequence length="37" mass="4521">MKYIAREKCGKEMEINYLFARHYLKSYITEVPHESEI</sequence>
<proteinExistence type="predicted"/>
<accession>A0A8S5MUC1</accession>